<accession>A0A5B7A5U8</accession>
<proteinExistence type="predicted"/>
<feature type="compositionally biased region" description="Polar residues" evidence="1">
    <location>
        <begin position="27"/>
        <end position="42"/>
    </location>
</feature>
<keyword evidence="2" id="KW-0472">Membrane</keyword>
<dbReference type="AlphaFoldDB" id="A0A5B7A5U8"/>
<sequence length="306" mass="33877">MDEDGIGLVLARASELRSKITNCIHKSSTLHTQHNKQQQGQENGEKDDPSRSLVEEVGEADQEDDETENLLNIRDALESLEAQLSSLQALQQQQSYEREAALDEIDYSRKKLLKKLKEYKGEDLEVIHEATAFASEAVEDNNDLLLPPYASHPPRSLVSDNGYLSHFSSTRKSAQNGVISGDPTIEAKKSLHESERNQVQSGSRNSSKGLRFFINAAAKTVLTLVGAISVLSLAGFEPRLRKRDTQFNIFSLFQQQESEVKRGAVQCPPGKVPVVEDGEIRCLVKERVEIPFESVVAAPNVNYGCG</sequence>
<evidence type="ECO:0000256" key="2">
    <source>
        <dbReference type="SAM" id="Phobius"/>
    </source>
</evidence>
<feature type="region of interest" description="Disordered" evidence="1">
    <location>
        <begin position="27"/>
        <end position="67"/>
    </location>
</feature>
<feature type="compositionally biased region" description="Basic and acidic residues" evidence="1">
    <location>
        <begin position="43"/>
        <end position="54"/>
    </location>
</feature>
<feature type="transmembrane region" description="Helical" evidence="2">
    <location>
        <begin position="212"/>
        <end position="236"/>
    </location>
</feature>
<reference evidence="3" key="1">
    <citation type="submission" date="2019-08" db="EMBL/GenBank/DDBJ databases">
        <title>Reference gene set and small RNA set construction with multiple tissues from Davidia involucrata Baill.</title>
        <authorList>
            <person name="Yang H."/>
            <person name="Zhou C."/>
            <person name="Li G."/>
            <person name="Wang J."/>
            <person name="Gao P."/>
            <person name="Wang M."/>
            <person name="Wang R."/>
            <person name="Zhao Y."/>
        </authorList>
    </citation>
    <scope>NUCLEOTIDE SEQUENCE</scope>
    <source>
        <tissue evidence="3">Mixed with DoveR01_LX</tissue>
    </source>
</reference>
<evidence type="ECO:0000256" key="1">
    <source>
        <dbReference type="SAM" id="MobiDB-lite"/>
    </source>
</evidence>
<feature type="compositionally biased region" description="Acidic residues" evidence="1">
    <location>
        <begin position="56"/>
        <end position="67"/>
    </location>
</feature>
<name>A0A5B7A5U8_DAVIN</name>
<dbReference type="GO" id="GO:0010020">
    <property type="term" value="P:chloroplast fission"/>
    <property type="evidence" value="ECO:0007669"/>
    <property type="project" value="InterPro"/>
</dbReference>
<gene>
    <name evidence="3" type="ORF">Din_020467</name>
</gene>
<keyword evidence="2" id="KW-0812">Transmembrane</keyword>
<dbReference type="EMBL" id="GHES01020467">
    <property type="protein sequence ID" value="MPA51026.1"/>
    <property type="molecule type" value="Transcribed_RNA"/>
</dbReference>
<keyword evidence="2" id="KW-1133">Transmembrane helix</keyword>
<dbReference type="PANTHER" id="PTHR33600">
    <property type="entry name" value="PLASTID DIVISION PROTEIN PDV2"/>
    <property type="match status" value="1"/>
</dbReference>
<organism evidence="3">
    <name type="scientific">Davidia involucrata</name>
    <name type="common">Dove tree</name>
    <dbReference type="NCBI Taxonomy" id="16924"/>
    <lineage>
        <taxon>Eukaryota</taxon>
        <taxon>Viridiplantae</taxon>
        <taxon>Streptophyta</taxon>
        <taxon>Embryophyta</taxon>
        <taxon>Tracheophyta</taxon>
        <taxon>Spermatophyta</taxon>
        <taxon>Magnoliopsida</taxon>
        <taxon>eudicotyledons</taxon>
        <taxon>Gunneridae</taxon>
        <taxon>Pentapetalae</taxon>
        <taxon>asterids</taxon>
        <taxon>Cornales</taxon>
        <taxon>Nyssaceae</taxon>
        <taxon>Davidia</taxon>
    </lineage>
</organism>
<dbReference type="PANTHER" id="PTHR33600:SF3">
    <property type="entry name" value="PLASTID DIVISION PROTEIN PDV2"/>
    <property type="match status" value="1"/>
</dbReference>
<evidence type="ECO:0000313" key="3">
    <source>
        <dbReference type="EMBL" id="MPA51026.1"/>
    </source>
</evidence>
<protein>
    <submittedName>
        <fullName evidence="3">Putative plastid division protein PDV2</fullName>
    </submittedName>
</protein>
<dbReference type="InterPro" id="IPR038939">
    <property type="entry name" value="PDV1/PDV2"/>
</dbReference>